<feature type="region of interest" description="Disordered" evidence="1">
    <location>
        <begin position="1"/>
        <end position="83"/>
    </location>
</feature>
<proteinExistence type="predicted"/>
<feature type="compositionally biased region" description="Polar residues" evidence="1">
    <location>
        <begin position="63"/>
        <end position="81"/>
    </location>
</feature>
<keyword evidence="3" id="KW-1185">Reference proteome</keyword>
<dbReference type="AlphaFoldDB" id="A0A8H7THT4"/>
<name>A0A8H7THT4_9HELO</name>
<evidence type="ECO:0000256" key="1">
    <source>
        <dbReference type="SAM" id="MobiDB-lite"/>
    </source>
</evidence>
<evidence type="ECO:0008006" key="4">
    <source>
        <dbReference type="Google" id="ProtNLM"/>
    </source>
</evidence>
<dbReference type="Proteomes" id="UP000664132">
    <property type="component" value="Unassembled WGS sequence"/>
</dbReference>
<comment type="caution">
    <text evidence="2">The sequence shown here is derived from an EMBL/GenBank/DDBJ whole genome shotgun (WGS) entry which is preliminary data.</text>
</comment>
<protein>
    <recommendedName>
        <fullName evidence="4">Aflatoxin regulatory protein domain-containing protein</fullName>
    </recommendedName>
</protein>
<feature type="region of interest" description="Disordered" evidence="1">
    <location>
        <begin position="114"/>
        <end position="133"/>
    </location>
</feature>
<sequence>MGRPKDKASTQGSGSTSRDHAHPYSQNAPIERKKQRRAARKTPGAFQLRERNGLPSPPAYDSVASQANSSTNQTDNSQHLNCDSWLPEDWPTGNFDLNCMLEPDYAPQLNHTNIHQGSNFNQSQDPSSATLPVPQEGHPPIDAEGVLSTPIRASQNLAAMSGKGSSETFPDIYEDRLHQLLRLQSESYKITSPATSSNFSSSFLPEGPGFHGRSTPLCKSSISSLDTILGNTQTLIDILQMSSLSPAAVSHIPQNSAGILQVHPSSASDMQNPSSTRHSHPLDDVTTLLSMSCYLSLLVAYDGLIASLLSSPNDQGDQGAITVKPTSLSSPSLTFGTFSMTSRSNLFVSTVIHVIKKMVQQLQDTFQETFFRAHNATSGATASLERNDRSDDQVGGACGGFETGTPILSCAHSVLVDISEREKRLLQVLAAQR</sequence>
<dbReference type="EMBL" id="JAFJYH010000100">
    <property type="protein sequence ID" value="KAG4419701.1"/>
    <property type="molecule type" value="Genomic_DNA"/>
</dbReference>
<gene>
    <name evidence="2" type="ORF">IFR04_007201</name>
</gene>
<dbReference type="OrthoDB" id="4330117at2759"/>
<accession>A0A8H7THT4</accession>
<reference evidence="2" key="1">
    <citation type="submission" date="2021-02" db="EMBL/GenBank/DDBJ databases">
        <title>Genome sequence Cadophora malorum strain M34.</title>
        <authorList>
            <person name="Stefanovic E."/>
            <person name="Vu D."/>
            <person name="Scully C."/>
            <person name="Dijksterhuis J."/>
            <person name="Roader J."/>
            <person name="Houbraken J."/>
        </authorList>
    </citation>
    <scope>NUCLEOTIDE SEQUENCE</scope>
    <source>
        <strain evidence="2">M34</strain>
    </source>
</reference>
<evidence type="ECO:0000313" key="3">
    <source>
        <dbReference type="Proteomes" id="UP000664132"/>
    </source>
</evidence>
<evidence type="ECO:0000313" key="2">
    <source>
        <dbReference type="EMBL" id="KAG4419701.1"/>
    </source>
</evidence>
<organism evidence="2 3">
    <name type="scientific">Cadophora malorum</name>
    <dbReference type="NCBI Taxonomy" id="108018"/>
    <lineage>
        <taxon>Eukaryota</taxon>
        <taxon>Fungi</taxon>
        <taxon>Dikarya</taxon>
        <taxon>Ascomycota</taxon>
        <taxon>Pezizomycotina</taxon>
        <taxon>Leotiomycetes</taxon>
        <taxon>Helotiales</taxon>
        <taxon>Ploettnerulaceae</taxon>
        <taxon>Cadophora</taxon>
    </lineage>
</organism>
<feature type="compositionally biased region" description="Polar residues" evidence="1">
    <location>
        <begin position="114"/>
        <end position="130"/>
    </location>
</feature>